<evidence type="ECO:0000313" key="2">
    <source>
        <dbReference type="EMBL" id="RPA84461.1"/>
    </source>
</evidence>
<evidence type="ECO:0000313" key="3">
    <source>
        <dbReference type="Proteomes" id="UP000275078"/>
    </source>
</evidence>
<feature type="region of interest" description="Disordered" evidence="1">
    <location>
        <begin position="253"/>
        <end position="296"/>
    </location>
</feature>
<keyword evidence="3" id="KW-1185">Reference proteome</keyword>
<protein>
    <submittedName>
        <fullName evidence="2">Uncharacterized protein</fullName>
    </submittedName>
</protein>
<feature type="region of interest" description="Disordered" evidence="1">
    <location>
        <begin position="24"/>
        <end position="55"/>
    </location>
</feature>
<name>A0A3N4IJV1_ASCIM</name>
<dbReference type="AlphaFoldDB" id="A0A3N4IJV1"/>
<gene>
    <name evidence="2" type="ORF">BJ508DRAFT_412820</name>
</gene>
<organism evidence="2 3">
    <name type="scientific">Ascobolus immersus RN42</name>
    <dbReference type="NCBI Taxonomy" id="1160509"/>
    <lineage>
        <taxon>Eukaryota</taxon>
        <taxon>Fungi</taxon>
        <taxon>Dikarya</taxon>
        <taxon>Ascomycota</taxon>
        <taxon>Pezizomycotina</taxon>
        <taxon>Pezizomycetes</taxon>
        <taxon>Pezizales</taxon>
        <taxon>Ascobolaceae</taxon>
        <taxon>Ascobolus</taxon>
    </lineage>
</organism>
<feature type="compositionally biased region" description="Polar residues" evidence="1">
    <location>
        <begin position="265"/>
        <end position="286"/>
    </location>
</feature>
<evidence type="ECO:0000256" key="1">
    <source>
        <dbReference type="SAM" id="MobiDB-lite"/>
    </source>
</evidence>
<dbReference type="EMBL" id="ML119659">
    <property type="protein sequence ID" value="RPA84461.1"/>
    <property type="molecule type" value="Genomic_DNA"/>
</dbReference>
<dbReference type="Proteomes" id="UP000275078">
    <property type="component" value="Unassembled WGS sequence"/>
</dbReference>
<feature type="compositionally biased region" description="Basic and acidic residues" evidence="1">
    <location>
        <begin position="27"/>
        <end position="44"/>
    </location>
</feature>
<reference evidence="2 3" key="1">
    <citation type="journal article" date="2018" name="Nat. Ecol. Evol.">
        <title>Pezizomycetes genomes reveal the molecular basis of ectomycorrhizal truffle lifestyle.</title>
        <authorList>
            <person name="Murat C."/>
            <person name="Payen T."/>
            <person name="Noel B."/>
            <person name="Kuo A."/>
            <person name="Morin E."/>
            <person name="Chen J."/>
            <person name="Kohler A."/>
            <person name="Krizsan K."/>
            <person name="Balestrini R."/>
            <person name="Da Silva C."/>
            <person name="Montanini B."/>
            <person name="Hainaut M."/>
            <person name="Levati E."/>
            <person name="Barry K.W."/>
            <person name="Belfiori B."/>
            <person name="Cichocki N."/>
            <person name="Clum A."/>
            <person name="Dockter R.B."/>
            <person name="Fauchery L."/>
            <person name="Guy J."/>
            <person name="Iotti M."/>
            <person name="Le Tacon F."/>
            <person name="Lindquist E.A."/>
            <person name="Lipzen A."/>
            <person name="Malagnac F."/>
            <person name="Mello A."/>
            <person name="Molinier V."/>
            <person name="Miyauchi S."/>
            <person name="Poulain J."/>
            <person name="Riccioni C."/>
            <person name="Rubini A."/>
            <person name="Sitrit Y."/>
            <person name="Splivallo R."/>
            <person name="Traeger S."/>
            <person name="Wang M."/>
            <person name="Zifcakova L."/>
            <person name="Wipf D."/>
            <person name="Zambonelli A."/>
            <person name="Paolocci F."/>
            <person name="Nowrousian M."/>
            <person name="Ottonello S."/>
            <person name="Baldrian P."/>
            <person name="Spatafora J.W."/>
            <person name="Henrissat B."/>
            <person name="Nagy L.G."/>
            <person name="Aury J.M."/>
            <person name="Wincker P."/>
            <person name="Grigoriev I.V."/>
            <person name="Bonfante P."/>
            <person name="Martin F.M."/>
        </authorList>
    </citation>
    <scope>NUCLEOTIDE SEQUENCE [LARGE SCALE GENOMIC DNA]</scope>
    <source>
        <strain evidence="2 3">RN42</strain>
    </source>
</reference>
<proteinExistence type="predicted"/>
<accession>A0A3N4IJV1</accession>
<sequence length="333" mass="37278">MPLERSWKKPKRIGVILDKYGRPTHQWRIDETDESRSSRGEPYRGDGSNSAQSRKNMNTARITFSEQIEQATLKTTELKATVDISGAPLSEGMPYGYRAHADDNRMHTVRYYNGDVQLRFTVCGIEGQARIPVALNPEPRFRKVSEDKVELVWSKLPSADEVLSREKGIASTSEVLAEGGTEWDIPDVYDEDEPQTITRPGPVFRTPQFFRRPAIDMGIAVWGRMEEERCVERAAVEEKKSMAAFALMAMGDSSNTPLEMPTRGSKPTTISMSMPSSLRNASSTRLPMSRETSDGPEELFEYDLGEITPLSSASSVDDYLASDGEKCSITVYR</sequence>